<comment type="subcellular location">
    <subcellularLocation>
        <location evidence="1">Cytoplasm</location>
    </subcellularLocation>
</comment>
<accession>A0A2H3HBR1</accession>
<evidence type="ECO:0000256" key="4">
    <source>
        <dbReference type="ARBA" id="ARBA00022722"/>
    </source>
</evidence>
<evidence type="ECO:0000313" key="14">
    <source>
        <dbReference type="EMBL" id="CAG2001084.1"/>
    </source>
</evidence>
<name>A0A2H3HBR1_GIBZA</name>
<dbReference type="PROSITE" id="PS50088">
    <property type="entry name" value="ANK_REPEAT"/>
    <property type="match status" value="1"/>
</dbReference>
<keyword evidence="4 11" id="KW-0540">Nuclease</keyword>
<keyword evidence="3 11" id="KW-0963">Cytoplasm</keyword>
<protein>
    <recommendedName>
        <fullName evidence="13">VLRF1 domain-containing protein</fullName>
    </recommendedName>
</protein>
<dbReference type="Pfam" id="PF18826">
    <property type="entry name" value="bVLRF1"/>
    <property type="match status" value="1"/>
</dbReference>
<evidence type="ECO:0000256" key="10">
    <source>
        <dbReference type="PROSITE-ProRule" id="PRU00023"/>
    </source>
</evidence>
<keyword evidence="8 10" id="KW-0040">ANK repeat</keyword>
<dbReference type="PANTHER" id="PTHR16036">
    <property type="entry name" value="ANKYRIN REPEAT AND ZINC FINGER DOMAIN-CONTAINING PROTEIN 1"/>
    <property type="match status" value="1"/>
</dbReference>
<dbReference type="Proteomes" id="UP000746612">
    <property type="component" value="Unassembled WGS sequence"/>
</dbReference>
<evidence type="ECO:0000259" key="13">
    <source>
        <dbReference type="PROSITE" id="PS52044"/>
    </source>
</evidence>
<feature type="active site" evidence="11">
    <location>
        <position position="283"/>
    </location>
</feature>
<comment type="domain">
    <text evidence="11">The VLRF1 domain mediates binding to the 60S ribosomal subunit.</text>
</comment>
<evidence type="ECO:0000256" key="3">
    <source>
        <dbReference type="ARBA" id="ARBA00022490"/>
    </source>
</evidence>
<dbReference type="GO" id="GO:0036503">
    <property type="term" value="P:ERAD pathway"/>
    <property type="evidence" value="ECO:0007669"/>
    <property type="project" value="TreeGrafter"/>
</dbReference>
<dbReference type="Pfam" id="PF13857">
    <property type="entry name" value="Ank_5"/>
    <property type="match status" value="1"/>
</dbReference>
<dbReference type="PROSITE" id="PS52044">
    <property type="entry name" value="VLRF1"/>
    <property type="match status" value="1"/>
</dbReference>
<evidence type="ECO:0000256" key="9">
    <source>
        <dbReference type="ARBA" id="ARBA00023054"/>
    </source>
</evidence>
<evidence type="ECO:0000256" key="11">
    <source>
        <dbReference type="PROSITE-ProRule" id="PRU01389"/>
    </source>
</evidence>
<keyword evidence="9" id="KW-0175">Coiled coil</keyword>
<dbReference type="SUPFAM" id="SSF48403">
    <property type="entry name" value="Ankyrin repeat"/>
    <property type="match status" value="1"/>
</dbReference>
<feature type="compositionally biased region" description="Basic and acidic residues" evidence="12">
    <location>
        <begin position="608"/>
        <end position="626"/>
    </location>
</feature>
<dbReference type="GO" id="GO:0004519">
    <property type="term" value="F:endonuclease activity"/>
    <property type="evidence" value="ECO:0007669"/>
    <property type="project" value="UniProtKB-KW"/>
</dbReference>
<comment type="similarity">
    <text evidence="2 11">Belongs to the ANKZF1/VMS1 family.</text>
</comment>
<feature type="region of interest" description="Disordered" evidence="12">
    <location>
        <begin position="109"/>
        <end position="164"/>
    </location>
</feature>
<dbReference type="EMBL" id="CAJPIJ010000167">
    <property type="protein sequence ID" value="CAG2001084.1"/>
    <property type="molecule type" value="Genomic_DNA"/>
</dbReference>
<evidence type="ECO:0000256" key="8">
    <source>
        <dbReference type="ARBA" id="ARBA00023043"/>
    </source>
</evidence>
<dbReference type="GO" id="GO:0005737">
    <property type="term" value="C:cytoplasm"/>
    <property type="evidence" value="ECO:0007669"/>
    <property type="project" value="UniProtKB-SubCell"/>
</dbReference>
<feature type="region of interest" description="Disordered" evidence="12">
    <location>
        <begin position="395"/>
        <end position="417"/>
    </location>
</feature>
<comment type="caution">
    <text evidence="14">The sequence shown here is derived from an EMBL/GenBank/DDBJ whole genome shotgun (WGS) entry which is preliminary data.</text>
</comment>
<dbReference type="InterPro" id="IPR036770">
    <property type="entry name" value="Ankyrin_rpt-contain_sf"/>
</dbReference>
<evidence type="ECO:0000313" key="15">
    <source>
        <dbReference type="Proteomes" id="UP000746612"/>
    </source>
</evidence>
<evidence type="ECO:0000256" key="2">
    <source>
        <dbReference type="ARBA" id="ARBA00009262"/>
    </source>
</evidence>
<dbReference type="AlphaFoldDB" id="A0A2H3HBR1"/>
<feature type="compositionally biased region" description="Basic and acidic residues" evidence="12">
    <location>
        <begin position="539"/>
        <end position="579"/>
    </location>
</feature>
<reference evidence="14" key="1">
    <citation type="submission" date="2021-03" db="EMBL/GenBank/DDBJ databases">
        <authorList>
            <person name="Alouane T."/>
            <person name="Langin T."/>
            <person name="Bonhomme L."/>
        </authorList>
    </citation>
    <scope>NUCLEOTIDE SEQUENCE</scope>
    <source>
        <strain evidence="14">MDC_Fg202</strain>
    </source>
</reference>
<keyword evidence="5" id="KW-0677">Repeat</keyword>
<dbReference type="InterPro" id="IPR041175">
    <property type="entry name" value="VLRF1/Vms1"/>
</dbReference>
<evidence type="ECO:0000256" key="12">
    <source>
        <dbReference type="SAM" id="MobiDB-lite"/>
    </source>
</evidence>
<proteinExistence type="inferred from homology"/>
<evidence type="ECO:0000256" key="7">
    <source>
        <dbReference type="ARBA" id="ARBA00022801"/>
    </source>
</evidence>
<evidence type="ECO:0000256" key="1">
    <source>
        <dbReference type="ARBA" id="ARBA00004496"/>
    </source>
</evidence>
<keyword evidence="6 11" id="KW-0255">Endonuclease</keyword>
<keyword evidence="7 11" id="KW-0378">Hydrolase</keyword>
<feature type="region of interest" description="Disordered" evidence="12">
    <location>
        <begin position="273"/>
        <end position="298"/>
    </location>
</feature>
<dbReference type="InterPro" id="IPR047139">
    <property type="entry name" value="ANKZ1/VMS1"/>
</dbReference>
<dbReference type="InterPro" id="IPR013087">
    <property type="entry name" value="Znf_C2H2_type"/>
</dbReference>
<sequence length="632" mass="70474">MAKTNEDLLRRPLYLYDLPVNVLDTLVLKDDADAEDIAAAESAASSLTESSSDSNLVGTQACSLCGLTFTTVIDQRGHLKSDLHHYNLKQKLRGQKPVSEAEFEKLVGNLDESLSGSDSEESDEEEDGRQESTLTTLLKKQARLTEKAGDDDEGETAGRAGRGKPPLIWFSSPLLPEKNYFGMYRAILTGDEQRNQDLVEVLKKKQVEPIAMPKIKEGALPEVAYKGPHIFLCMIGGGHFAAMVVSLAPRPNKNGTTMNREATVLAHKTFHRYTTRRKQGGSQSANDNAKGAAHSAGSSLRRYNEQALVEDVRNLLQEWKALIDTSELLFIRATGMTNRRTLFGPYEGQVLKHNDTRLRGFPFSTRRATQNELMRSFIELTRLKVREIVPVEETKKEADVVPKTSTKPSKPKLSEEEETALLHTSQLQAFVRRSKVPALLSYLKNNSITADFEFQPVEQNHHAPRPLHLAAAQNAAPLVLGLLARGGADPTVKNNEGKTPFELAGERSTRDAFRVARSELGEAKWAWDDAKVPPAMTKAEADKRDEREKKEACDKEAERRKAEEERLQSEGPKVPEGRKQKGNILAAGLKQTPQEKREAEARGLTPEMRMRLERERRARAAEERLRKMQSGG</sequence>
<feature type="region of interest" description="Disordered" evidence="12">
    <location>
        <begin position="531"/>
        <end position="632"/>
    </location>
</feature>
<dbReference type="InterPro" id="IPR002110">
    <property type="entry name" value="Ankyrin_rpt"/>
</dbReference>
<dbReference type="GO" id="GO:0016787">
    <property type="term" value="F:hydrolase activity"/>
    <property type="evidence" value="ECO:0007669"/>
    <property type="project" value="UniProtKB-KW"/>
</dbReference>
<organism evidence="14 15">
    <name type="scientific">Gibberella zeae</name>
    <name type="common">Wheat head blight fungus</name>
    <name type="synonym">Fusarium graminearum</name>
    <dbReference type="NCBI Taxonomy" id="5518"/>
    <lineage>
        <taxon>Eukaryota</taxon>
        <taxon>Fungi</taxon>
        <taxon>Dikarya</taxon>
        <taxon>Ascomycota</taxon>
        <taxon>Pezizomycotina</taxon>
        <taxon>Sordariomycetes</taxon>
        <taxon>Hypocreomycetidae</taxon>
        <taxon>Hypocreales</taxon>
        <taxon>Nectriaceae</taxon>
        <taxon>Fusarium</taxon>
    </lineage>
</organism>
<evidence type="ECO:0000256" key="6">
    <source>
        <dbReference type="ARBA" id="ARBA00022759"/>
    </source>
</evidence>
<gene>
    <name evidence="14" type="ORF">MDCFG202_LOCUS464388</name>
</gene>
<feature type="repeat" description="ANK" evidence="10">
    <location>
        <begin position="462"/>
        <end position="495"/>
    </location>
</feature>
<dbReference type="Gene3D" id="1.25.40.20">
    <property type="entry name" value="Ankyrin repeat-containing domain"/>
    <property type="match status" value="1"/>
</dbReference>
<feature type="domain" description="VLRF1" evidence="13">
    <location>
        <begin position="226"/>
        <end position="383"/>
    </location>
</feature>
<dbReference type="PANTHER" id="PTHR16036:SF2">
    <property type="entry name" value="TRNA ENDONUCLEASE ANKZF1"/>
    <property type="match status" value="1"/>
</dbReference>
<feature type="compositionally biased region" description="Acidic residues" evidence="12">
    <location>
        <begin position="118"/>
        <end position="128"/>
    </location>
</feature>
<evidence type="ECO:0000256" key="5">
    <source>
        <dbReference type="ARBA" id="ARBA00022737"/>
    </source>
</evidence>
<dbReference type="PROSITE" id="PS00028">
    <property type="entry name" value="ZINC_FINGER_C2H2_1"/>
    <property type="match status" value="1"/>
</dbReference>